<dbReference type="STRING" id="1799789.AX660_03380"/>
<dbReference type="RefSeq" id="WP_068382306.1">
    <property type="nucleotide sequence ID" value="NZ_LSNE01000020.1"/>
</dbReference>
<dbReference type="AlphaFoldDB" id="A0A148KKH6"/>
<feature type="transmembrane region" description="Helical" evidence="1">
    <location>
        <begin position="99"/>
        <end position="118"/>
    </location>
</feature>
<protein>
    <submittedName>
        <fullName evidence="2">Uncharacterized protein</fullName>
    </submittedName>
</protein>
<evidence type="ECO:0000256" key="1">
    <source>
        <dbReference type="SAM" id="Phobius"/>
    </source>
</evidence>
<proteinExistence type="predicted"/>
<feature type="transmembrane region" description="Helical" evidence="1">
    <location>
        <begin position="181"/>
        <end position="200"/>
    </location>
</feature>
<comment type="caution">
    <text evidence="2">The sequence shown here is derived from an EMBL/GenBank/DDBJ whole genome shotgun (WGS) entry which is preliminary data.</text>
</comment>
<reference evidence="3" key="1">
    <citation type="submission" date="2016-02" db="EMBL/GenBank/DDBJ databases">
        <authorList>
            <person name="Schultz-Johansen M."/>
            <person name="Glaring M.A."/>
            <person name="Bech P.K."/>
            <person name="Stougaard P."/>
        </authorList>
    </citation>
    <scope>NUCLEOTIDE SEQUENCE [LARGE SCALE GENOMIC DNA]</scope>
    <source>
        <strain evidence="3">S66</strain>
    </source>
</reference>
<sequence>MYTDEDLTTAVEEGMFSQTSVQQFRQFMAESKNTQLVDEENFRLISGFNDVFVMIASGLLLVSVAWLGATFEPWFGALALSAVSWGLAEYFVRKRHMALPAIGLLLTFLGGIFAVPILFNDVNQQNVSEMSLIISGVITAVAARLHWMRFKVPITVAVGTAASVVFVLAMIINFSPMTVTLILPMIFAGGLVTFLIAMIWDGADRSRQTRRTELSRQPCYSIG</sequence>
<keyword evidence="1" id="KW-0472">Membrane</keyword>
<feature type="transmembrane region" description="Helical" evidence="1">
    <location>
        <begin position="130"/>
        <end position="147"/>
    </location>
</feature>
<feature type="transmembrane region" description="Helical" evidence="1">
    <location>
        <begin position="154"/>
        <end position="175"/>
    </location>
</feature>
<feature type="transmembrane region" description="Helical" evidence="1">
    <location>
        <begin position="51"/>
        <end position="68"/>
    </location>
</feature>
<keyword evidence="3" id="KW-1185">Reference proteome</keyword>
<organism evidence="2 3">
    <name type="scientific">Paraglaciecola hydrolytica</name>
    <dbReference type="NCBI Taxonomy" id="1799789"/>
    <lineage>
        <taxon>Bacteria</taxon>
        <taxon>Pseudomonadati</taxon>
        <taxon>Pseudomonadota</taxon>
        <taxon>Gammaproteobacteria</taxon>
        <taxon>Alteromonadales</taxon>
        <taxon>Alteromonadaceae</taxon>
        <taxon>Paraglaciecola</taxon>
    </lineage>
</organism>
<dbReference type="EMBL" id="LSNE01000020">
    <property type="protein sequence ID" value="KXI26822.1"/>
    <property type="molecule type" value="Genomic_DNA"/>
</dbReference>
<gene>
    <name evidence="2" type="ORF">AX660_03380</name>
</gene>
<dbReference type="Proteomes" id="UP000070299">
    <property type="component" value="Unassembled WGS sequence"/>
</dbReference>
<dbReference type="OrthoDB" id="9770600at2"/>
<evidence type="ECO:0000313" key="3">
    <source>
        <dbReference type="Proteomes" id="UP000070299"/>
    </source>
</evidence>
<keyword evidence="1" id="KW-0812">Transmembrane</keyword>
<evidence type="ECO:0000313" key="2">
    <source>
        <dbReference type="EMBL" id="KXI26822.1"/>
    </source>
</evidence>
<keyword evidence="1" id="KW-1133">Transmembrane helix</keyword>
<feature type="transmembrane region" description="Helical" evidence="1">
    <location>
        <begin position="74"/>
        <end position="92"/>
    </location>
</feature>
<accession>A0A148KKH6</accession>
<name>A0A148KKH6_9ALTE</name>